<protein>
    <recommendedName>
        <fullName evidence="4">D-malate dehydrogenase (decarboxylating)</fullName>
        <ecNumber evidence="4">1.1.1.83</ecNumber>
    </recommendedName>
</protein>
<evidence type="ECO:0000259" key="11">
    <source>
        <dbReference type="SMART" id="SM01329"/>
    </source>
</evidence>
<keyword evidence="7" id="KW-0560">Oxidoreductase</keyword>
<sequence>MAVNNKTYHIASIPGDGIGVEVTEQAIRVLKRIEELFGTFTLQFKHFDWSSEKYRQTGEYIPAGGLEALKSYDAILFGAVGSPDVPDHISLWGLILPIRKLLGQYVNVRPIRVLPSLSSPLKQCGADDLDWVIVRENSEGEYAGQGGITHEDTEDTIANEVAVFTKRGIERTMRFAFETAASRPRKKLTMVTKSNAQRYGMVLWDTVFSQLATEYPQVETDKMLVDAMTVRMVLKPQTLDTIVATNLHGDILSDLAAALAGSIGVAASSNLNPTRRFPSMFEPIHGSAPDITGLGIANPVGTFWSAAEMLRWLGEPQAADSLMKAIERVSAAGIKTKDIQGTASTLEVTDAIISELEQ</sequence>
<accession>A0A7H8QKX9</accession>
<feature type="domain" description="Isopropylmalate dehydrogenase-like" evidence="11">
    <location>
        <begin position="9"/>
        <end position="352"/>
    </location>
</feature>
<evidence type="ECO:0000256" key="9">
    <source>
        <dbReference type="ARBA" id="ARBA00023211"/>
    </source>
</evidence>
<evidence type="ECO:0000313" key="13">
    <source>
        <dbReference type="Proteomes" id="UP000509510"/>
    </source>
</evidence>
<evidence type="ECO:0000313" key="12">
    <source>
        <dbReference type="EMBL" id="QKX54422.1"/>
    </source>
</evidence>
<dbReference type="EMBL" id="CP055898">
    <property type="protein sequence ID" value="QKX54422.1"/>
    <property type="molecule type" value="Genomic_DNA"/>
</dbReference>
<evidence type="ECO:0000256" key="10">
    <source>
        <dbReference type="ARBA" id="ARBA00049301"/>
    </source>
</evidence>
<comment type="catalytic activity">
    <reaction evidence="10">
        <text>(R)-malate + NAD(+) = pyruvate + CO2 + NADH</text>
        <dbReference type="Rhea" id="RHEA:18365"/>
        <dbReference type="ChEBI" id="CHEBI:15361"/>
        <dbReference type="ChEBI" id="CHEBI:15588"/>
        <dbReference type="ChEBI" id="CHEBI:16526"/>
        <dbReference type="ChEBI" id="CHEBI:57540"/>
        <dbReference type="ChEBI" id="CHEBI:57945"/>
        <dbReference type="EC" id="1.1.1.83"/>
    </reaction>
</comment>
<keyword evidence="9" id="KW-0464">Manganese</keyword>
<keyword evidence="5" id="KW-0479">Metal-binding</keyword>
<evidence type="ECO:0000256" key="6">
    <source>
        <dbReference type="ARBA" id="ARBA00022842"/>
    </source>
</evidence>
<dbReference type="KEGG" id="trg:TRUGW13939_01508"/>
<keyword evidence="6" id="KW-0460">Magnesium</keyword>
<dbReference type="PANTHER" id="PTHR43275:SF1">
    <property type="entry name" value="D-MALATE DEHYDROGENASE [DECARBOXYLATING]"/>
    <property type="match status" value="1"/>
</dbReference>
<reference evidence="13" key="1">
    <citation type="submission" date="2020-06" db="EMBL/GenBank/DDBJ databases">
        <title>A chromosome-scale genome assembly of Talaromyces rugulosus W13939.</title>
        <authorList>
            <person name="Wang B."/>
            <person name="Guo L."/>
            <person name="Ye K."/>
            <person name="Wang L."/>
        </authorList>
    </citation>
    <scope>NUCLEOTIDE SEQUENCE [LARGE SCALE GENOMIC DNA]</scope>
    <source>
        <strain evidence="13">W13939</strain>
    </source>
</reference>
<dbReference type="Gene3D" id="3.40.718.10">
    <property type="entry name" value="Isopropylmalate Dehydrogenase"/>
    <property type="match status" value="1"/>
</dbReference>
<dbReference type="InterPro" id="IPR024084">
    <property type="entry name" value="IsoPropMal-DH-like_dom"/>
</dbReference>
<dbReference type="Proteomes" id="UP000509510">
    <property type="component" value="Chromosome I"/>
</dbReference>
<dbReference type="PROSITE" id="PS00470">
    <property type="entry name" value="IDH_IMDH"/>
    <property type="match status" value="1"/>
</dbReference>
<dbReference type="EC" id="1.1.1.83" evidence="4"/>
<dbReference type="GO" id="GO:0000287">
    <property type="term" value="F:magnesium ion binding"/>
    <property type="evidence" value="ECO:0007669"/>
    <property type="project" value="InterPro"/>
</dbReference>
<dbReference type="GO" id="GO:0046553">
    <property type="term" value="F:D-malate dehydrogenase (decarboxylating) (NAD+) activity"/>
    <property type="evidence" value="ECO:0007669"/>
    <property type="project" value="UniProtKB-EC"/>
</dbReference>
<evidence type="ECO:0000256" key="5">
    <source>
        <dbReference type="ARBA" id="ARBA00022723"/>
    </source>
</evidence>
<dbReference type="SMART" id="SM01329">
    <property type="entry name" value="Iso_dh"/>
    <property type="match status" value="1"/>
</dbReference>
<organism evidence="12 13">
    <name type="scientific">Talaromyces rugulosus</name>
    <name type="common">Penicillium rugulosum</name>
    <dbReference type="NCBI Taxonomy" id="121627"/>
    <lineage>
        <taxon>Eukaryota</taxon>
        <taxon>Fungi</taxon>
        <taxon>Dikarya</taxon>
        <taxon>Ascomycota</taxon>
        <taxon>Pezizomycotina</taxon>
        <taxon>Eurotiomycetes</taxon>
        <taxon>Eurotiomycetidae</taxon>
        <taxon>Eurotiales</taxon>
        <taxon>Trichocomaceae</taxon>
        <taxon>Talaromyces</taxon>
        <taxon>Talaromyces sect. Islandici</taxon>
    </lineage>
</organism>
<comment type="similarity">
    <text evidence="3">Belongs to the isocitrate and isopropylmalate dehydrogenases family.</text>
</comment>
<evidence type="ECO:0000256" key="7">
    <source>
        <dbReference type="ARBA" id="ARBA00023002"/>
    </source>
</evidence>
<dbReference type="OrthoDB" id="10261637at2759"/>
<evidence type="ECO:0000256" key="8">
    <source>
        <dbReference type="ARBA" id="ARBA00023027"/>
    </source>
</evidence>
<dbReference type="InterPro" id="IPR019818">
    <property type="entry name" value="IsoCit/isopropylmalate_DH_CS"/>
</dbReference>
<comment type="cofactor">
    <cofactor evidence="1">
        <name>Mn(2+)</name>
        <dbReference type="ChEBI" id="CHEBI:29035"/>
    </cofactor>
</comment>
<comment type="cofactor">
    <cofactor evidence="2">
        <name>Mg(2+)</name>
        <dbReference type="ChEBI" id="CHEBI:18420"/>
    </cofactor>
</comment>
<gene>
    <name evidence="12" type="ORF">TRUGW13939_01508</name>
</gene>
<dbReference type="InterPro" id="IPR050501">
    <property type="entry name" value="ICDH/IPMDH"/>
</dbReference>
<dbReference type="PANTHER" id="PTHR43275">
    <property type="entry name" value="D-MALATE DEHYDROGENASE [DECARBOXYLATING]"/>
    <property type="match status" value="1"/>
</dbReference>
<evidence type="ECO:0000256" key="3">
    <source>
        <dbReference type="ARBA" id="ARBA00007769"/>
    </source>
</evidence>
<dbReference type="GO" id="GO:0051287">
    <property type="term" value="F:NAD binding"/>
    <property type="evidence" value="ECO:0007669"/>
    <property type="project" value="InterPro"/>
</dbReference>
<dbReference type="RefSeq" id="XP_035340601.1">
    <property type="nucleotide sequence ID" value="XM_035484708.1"/>
</dbReference>
<evidence type="ECO:0000256" key="1">
    <source>
        <dbReference type="ARBA" id="ARBA00001936"/>
    </source>
</evidence>
<dbReference type="Pfam" id="PF00180">
    <property type="entry name" value="Iso_dh"/>
    <property type="match status" value="1"/>
</dbReference>
<name>A0A7H8QKX9_TALRU</name>
<dbReference type="InterPro" id="IPR011829">
    <property type="entry name" value="TTC_DH"/>
</dbReference>
<dbReference type="AlphaFoldDB" id="A0A7H8QKX9"/>
<evidence type="ECO:0000256" key="4">
    <source>
        <dbReference type="ARBA" id="ARBA00013126"/>
    </source>
</evidence>
<dbReference type="NCBIfam" id="TIGR02089">
    <property type="entry name" value="TTC"/>
    <property type="match status" value="1"/>
</dbReference>
<keyword evidence="13" id="KW-1185">Reference proteome</keyword>
<dbReference type="GeneID" id="55989019"/>
<dbReference type="SUPFAM" id="SSF53659">
    <property type="entry name" value="Isocitrate/Isopropylmalate dehydrogenase-like"/>
    <property type="match status" value="1"/>
</dbReference>
<evidence type="ECO:0000256" key="2">
    <source>
        <dbReference type="ARBA" id="ARBA00001946"/>
    </source>
</evidence>
<proteinExistence type="inferred from homology"/>
<keyword evidence="8" id="KW-0520">NAD</keyword>
<feature type="non-terminal residue" evidence="12">
    <location>
        <position position="1"/>
    </location>
</feature>